<dbReference type="EMBL" id="CM037158">
    <property type="protein sequence ID" value="KAH7851109.1"/>
    <property type="molecule type" value="Genomic_DNA"/>
</dbReference>
<proteinExistence type="predicted"/>
<evidence type="ECO:0000313" key="1">
    <source>
        <dbReference type="EMBL" id="KAH7851109.1"/>
    </source>
</evidence>
<evidence type="ECO:0000313" key="2">
    <source>
        <dbReference type="Proteomes" id="UP000828048"/>
    </source>
</evidence>
<gene>
    <name evidence="1" type="ORF">Vadar_007415</name>
</gene>
<name>A0ACB7YDL1_9ERIC</name>
<accession>A0ACB7YDL1</accession>
<reference evidence="1 2" key="1">
    <citation type="journal article" date="2021" name="Hortic Res">
        <title>High-quality reference genome and annotation aids understanding of berry development for evergreen blueberry (Vaccinium darrowii).</title>
        <authorList>
            <person name="Yu J."/>
            <person name="Hulse-Kemp A.M."/>
            <person name="Babiker E."/>
            <person name="Staton M."/>
        </authorList>
    </citation>
    <scope>NUCLEOTIDE SEQUENCE [LARGE SCALE GENOMIC DNA]</scope>
    <source>
        <strain evidence="2">cv. NJ 8807/NJ 8810</strain>
        <tissue evidence="1">Young leaf</tissue>
    </source>
</reference>
<protein>
    <submittedName>
        <fullName evidence="1">Uncharacterized protein</fullName>
    </submittedName>
</protein>
<dbReference type="Proteomes" id="UP000828048">
    <property type="component" value="Chromosome 8"/>
</dbReference>
<comment type="caution">
    <text evidence="1">The sequence shown here is derived from an EMBL/GenBank/DDBJ whole genome shotgun (WGS) entry which is preliminary data.</text>
</comment>
<organism evidence="1 2">
    <name type="scientific">Vaccinium darrowii</name>
    <dbReference type="NCBI Taxonomy" id="229202"/>
    <lineage>
        <taxon>Eukaryota</taxon>
        <taxon>Viridiplantae</taxon>
        <taxon>Streptophyta</taxon>
        <taxon>Embryophyta</taxon>
        <taxon>Tracheophyta</taxon>
        <taxon>Spermatophyta</taxon>
        <taxon>Magnoliopsida</taxon>
        <taxon>eudicotyledons</taxon>
        <taxon>Gunneridae</taxon>
        <taxon>Pentapetalae</taxon>
        <taxon>asterids</taxon>
        <taxon>Ericales</taxon>
        <taxon>Ericaceae</taxon>
        <taxon>Vaccinioideae</taxon>
        <taxon>Vaccinieae</taxon>
        <taxon>Vaccinium</taxon>
    </lineage>
</organism>
<sequence>MVFQKEEEGHDILVNHQSDHQEPHDHDHDQTDVPIDNLSDWLSLSIHSGDPSSSTEDCTGAKPAKNKLFSCNFCMRKFFSSQALGGHQNAHKRERGANKRFQPQRIPSAAARSLGVQPHSLVHKPSRGEATVVARFSDVATTGMMGVVAWTPFEERMDVTWPGSFRMEKLPDQSSVRKNVDLNLRL</sequence>
<keyword evidence="2" id="KW-1185">Reference proteome</keyword>